<comment type="caution">
    <text evidence="1">The sequence shown here is derived from an EMBL/GenBank/DDBJ whole genome shotgun (WGS) entry which is preliminary data.</text>
</comment>
<protein>
    <submittedName>
        <fullName evidence="1">Uncharacterized protein</fullName>
    </submittedName>
</protein>
<proteinExistence type="predicted"/>
<name>A0ABR0AS66_9CRUS</name>
<evidence type="ECO:0000313" key="2">
    <source>
        <dbReference type="Proteomes" id="UP001234178"/>
    </source>
</evidence>
<dbReference type="Proteomes" id="UP001234178">
    <property type="component" value="Unassembled WGS sequence"/>
</dbReference>
<sequence length="99" mass="10618">MLHNFLFDICGLQGAMGYPASAAPTPAPVNYPALPAMPISASSPLTNPPHSISAALPHCQDVDSLGCESNEREVRSQYWRNDRVLGSWFGVTSGRCTLT</sequence>
<reference evidence="1 2" key="1">
    <citation type="journal article" date="2023" name="Nucleic Acids Res.">
        <title>The hologenome of Daphnia magna reveals possible DNA methylation and microbiome-mediated evolution of the host genome.</title>
        <authorList>
            <person name="Chaturvedi A."/>
            <person name="Li X."/>
            <person name="Dhandapani V."/>
            <person name="Marshall H."/>
            <person name="Kissane S."/>
            <person name="Cuenca-Cambronero M."/>
            <person name="Asole G."/>
            <person name="Calvet F."/>
            <person name="Ruiz-Romero M."/>
            <person name="Marangio P."/>
            <person name="Guigo R."/>
            <person name="Rago D."/>
            <person name="Mirbahai L."/>
            <person name="Eastwood N."/>
            <person name="Colbourne J.K."/>
            <person name="Zhou J."/>
            <person name="Mallon E."/>
            <person name="Orsini L."/>
        </authorList>
    </citation>
    <scope>NUCLEOTIDE SEQUENCE [LARGE SCALE GENOMIC DNA]</scope>
    <source>
        <strain evidence="1">LRV0_1</strain>
    </source>
</reference>
<organism evidence="1 2">
    <name type="scientific">Daphnia magna</name>
    <dbReference type="NCBI Taxonomy" id="35525"/>
    <lineage>
        <taxon>Eukaryota</taxon>
        <taxon>Metazoa</taxon>
        <taxon>Ecdysozoa</taxon>
        <taxon>Arthropoda</taxon>
        <taxon>Crustacea</taxon>
        <taxon>Branchiopoda</taxon>
        <taxon>Diplostraca</taxon>
        <taxon>Cladocera</taxon>
        <taxon>Anomopoda</taxon>
        <taxon>Daphniidae</taxon>
        <taxon>Daphnia</taxon>
    </lineage>
</organism>
<evidence type="ECO:0000313" key="1">
    <source>
        <dbReference type="EMBL" id="KAK4027950.1"/>
    </source>
</evidence>
<keyword evidence="2" id="KW-1185">Reference proteome</keyword>
<accession>A0ABR0AS66</accession>
<gene>
    <name evidence="1" type="ORF">OUZ56_017090</name>
</gene>
<dbReference type="EMBL" id="JAOYFB010000038">
    <property type="protein sequence ID" value="KAK4027950.1"/>
    <property type="molecule type" value="Genomic_DNA"/>
</dbReference>